<dbReference type="EMBL" id="MU274901">
    <property type="protein sequence ID" value="KAI0093817.1"/>
    <property type="molecule type" value="Genomic_DNA"/>
</dbReference>
<evidence type="ECO:0000313" key="2">
    <source>
        <dbReference type="Proteomes" id="UP001055072"/>
    </source>
</evidence>
<reference evidence="1" key="1">
    <citation type="journal article" date="2021" name="Environ. Microbiol.">
        <title>Gene family expansions and transcriptome signatures uncover fungal adaptations to wood decay.</title>
        <authorList>
            <person name="Hage H."/>
            <person name="Miyauchi S."/>
            <person name="Viragh M."/>
            <person name="Drula E."/>
            <person name="Min B."/>
            <person name="Chaduli D."/>
            <person name="Navarro D."/>
            <person name="Favel A."/>
            <person name="Norest M."/>
            <person name="Lesage-Meessen L."/>
            <person name="Balint B."/>
            <person name="Merenyi Z."/>
            <person name="de Eugenio L."/>
            <person name="Morin E."/>
            <person name="Martinez A.T."/>
            <person name="Baldrian P."/>
            <person name="Stursova M."/>
            <person name="Martinez M.J."/>
            <person name="Novotny C."/>
            <person name="Magnuson J.K."/>
            <person name="Spatafora J.W."/>
            <person name="Maurice S."/>
            <person name="Pangilinan J."/>
            <person name="Andreopoulos W."/>
            <person name="LaButti K."/>
            <person name="Hundley H."/>
            <person name="Na H."/>
            <person name="Kuo A."/>
            <person name="Barry K."/>
            <person name="Lipzen A."/>
            <person name="Henrissat B."/>
            <person name="Riley R."/>
            <person name="Ahrendt S."/>
            <person name="Nagy L.G."/>
            <person name="Grigoriev I.V."/>
            <person name="Martin F."/>
            <person name="Rosso M.N."/>
        </authorList>
    </citation>
    <scope>NUCLEOTIDE SEQUENCE</scope>
    <source>
        <strain evidence="1">CBS 384.51</strain>
    </source>
</reference>
<sequence length="139" mass="14210">MQFTFSAILAVLSIAAVGQSVSVSWDNTYDDAGASLSSVACSDGSNGLMMKGFSTFGSLPNFPRIGGAPAVGGWDSAACGTCWQLTYNGKSINVLAVDVGRDGFNLSQEAMDELTNGQAVQLGRVDASVNQVDASACGL</sequence>
<proteinExistence type="predicted"/>
<protein>
    <submittedName>
        <fullName evidence="1">Cerato-platanin</fullName>
    </submittedName>
</protein>
<dbReference type="Proteomes" id="UP001055072">
    <property type="component" value="Unassembled WGS sequence"/>
</dbReference>
<accession>A0ACB8UHA3</accession>
<organism evidence="1 2">
    <name type="scientific">Irpex rosettiformis</name>
    <dbReference type="NCBI Taxonomy" id="378272"/>
    <lineage>
        <taxon>Eukaryota</taxon>
        <taxon>Fungi</taxon>
        <taxon>Dikarya</taxon>
        <taxon>Basidiomycota</taxon>
        <taxon>Agaricomycotina</taxon>
        <taxon>Agaricomycetes</taxon>
        <taxon>Polyporales</taxon>
        <taxon>Irpicaceae</taxon>
        <taxon>Irpex</taxon>
    </lineage>
</organism>
<gene>
    <name evidence="1" type="ORF">BDY19DRAFT_919119</name>
</gene>
<comment type="caution">
    <text evidence="1">The sequence shown here is derived from an EMBL/GenBank/DDBJ whole genome shotgun (WGS) entry which is preliminary data.</text>
</comment>
<evidence type="ECO:0000313" key="1">
    <source>
        <dbReference type="EMBL" id="KAI0093817.1"/>
    </source>
</evidence>
<name>A0ACB8UHA3_9APHY</name>
<keyword evidence="2" id="KW-1185">Reference proteome</keyword>